<evidence type="ECO:0000313" key="10">
    <source>
        <dbReference type="EMBL" id="MCQ5062872.1"/>
    </source>
</evidence>
<reference evidence="11 12" key="1">
    <citation type="journal article" date="2019" name="Int. J. Syst. Evol. Microbiol.">
        <title>Faecalibacillus intestinalis gen. nov., sp. nov. and Faecalibacillus faecis sp. nov., isolated from human faeces.</title>
        <authorList>
            <person name="Seo B."/>
            <person name="Jeon K."/>
            <person name="Baek I."/>
            <person name="Lee Y.M."/>
            <person name="Baek K."/>
            <person name="Ko G."/>
        </authorList>
    </citation>
    <scope>NUCLEOTIDE SEQUENCE [LARGE SCALE GENOMIC DNA]</scope>
    <source>
        <strain evidence="11 12">SNUG30099</strain>
    </source>
</reference>
<dbReference type="PROSITE" id="PS50893">
    <property type="entry name" value="ABC_TRANSPORTER_2"/>
    <property type="match status" value="1"/>
</dbReference>
<reference evidence="10" key="2">
    <citation type="submission" date="2022-06" db="EMBL/GenBank/DDBJ databases">
        <title>Isolation of gut microbiota from human fecal samples.</title>
        <authorList>
            <person name="Pamer E.G."/>
            <person name="Barat B."/>
            <person name="Waligurski E."/>
            <person name="Medina S."/>
            <person name="Paddock L."/>
            <person name="Mostad J."/>
        </authorList>
    </citation>
    <scope>NUCLEOTIDE SEQUENCE</scope>
    <source>
        <strain evidence="10">DFI.6.24</strain>
    </source>
</reference>
<dbReference type="PROSITE" id="PS00211">
    <property type="entry name" value="ABC_TRANSPORTER_1"/>
    <property type="match status" value="1"/>
</dbReference>
<evidence type="ECO:0000256" key="1">
    <source>
        <dbReference type="ARBA" id="ARBA00004651"/>
    </source>
</evidence>
<comment type="caution">
    <text evidence="11">The sequence shown here is derived from an EMBL/GenBank/DDBJ whole genome shotgun (WGS) entry which is preliminary data.</text>
</comment>
<feature type="domain" description="ABC transporter" evidence="8">
    <location>
        <begin position="344"/>
        <end position="584"/>
    </location>
</feature>
<dbReference type="Proteomes" id="UP001204814">
    <property type="component" value="Unassembled WGS sequence"/>
</dbReference>
<dbReference type="SUPFAM" id="SSF52540">
    <property type="entry name" value="P-loop containing nucleoside triphosphate hydrolases"/>
    <property type="match status" value="1"/>
</dbReference>
<dbReference type="GO" id="GO:0016887">
    <property type="term" value="F:ATP hydrolysis activity"/>
    <property type="evidence" value="ECO:0007669"/>
    <property type="project" value="InterPro"/>
</dbReference>
<dbReference type="EMBL" id="JANGBO010000021">
    <property type="protein sequence ID" value="MCQ5062872.1"/>
    <property type="molecule type" value="Genomic_DNA"/>
</dbReference>
<accession>A0A2T3FVS4</accession>
<feature type="domain" description="ABC transmembrane type-1" evidence="9">
    <location>
        <begin position="29"/>
        <end position="313"/>
    </location>
</feature>
<dbReference type="GO" id="GO:0015421">
    <property type="term" value="F:ABC-type oligopeptide transporter activity"/>
    <property type="evidence" value="ECO:0007669"/>
    <property type="project" value="TreeGrafter"/>
</dbReference>
<evidence type="ECO:0000256" key="4">
    <source>
        <dbReference type="ARBA" id="ARBA00022840"/>
    </source>
</evidence>
<dbReference type="EMBL" id="PYLQ01000019">
    <property type="protein sequence ID" value="PST39385.1"/>
    <property type="molecule type" value="Genomic_DNA"/>
</dbReference>
<evidence type="ECO:0000256" key="6">
    <source>
        <dbReference type="ARBA" id="ARBA00023136"/>
    </source>
</evidence>
<dbReference type="InterPro" id="IPR017871">
    <property type="entry name" value="ABC_transporter-like_CS"/>
</dbReference>
<feature type="transmembrane region" description="Helical" evidence="7">
    <location>
        <begin position="25"/>
        <end position="45"/>
    </location>
</feature>
<dbReference type="InterPro" id="IPR027417">
    <property type="entry name" value="P-loop_NTPase"/>
</dbReference>
<dbReference type="InterPro" id="IPR039421">
    <property type="entry name" value="Type_1_exporter"/>
</dbReference>
<dbReference type="SUPFAM" id="SSF90123">
    <property type="entry name" value="ABC transporter transmembrane region"/>
    <property type="match status" value="1"/>
</dbReference>
<dbReference type="SMART" id="SM00382">
    <property type="entry name" value="AAA"/>
    <property type="match status" value="1"/>
</dbReference>
<evidence type="ECO:0000256" key="2">
    <source>
        <dbReference type="ARBA" id="ARBA00022692"/>
    </source>
</evidence>
<evidence type="ECO:0000256" key="3">
    <source>
        <dbReference type="ARBA" id="ARBA00022741"/>
    </source>
</evidence>
<dbReference type="AlphaFoldDB" id="A0A2T3FVS4"/>
<keyword evidence="4 10" id="KW-0067">ATP-binding</keyword>
<sequence length="592" mass="69265">MKKDKIYCFIDRIKFIFKLIKDLKLSLLIVCLFLCVINVILPYITMINTQEIINRIQIGLSIRLILKRLIIFLILGILYIISSNLYNFLILKYKEYLYLELNKKFLDNSLKFNLKDFENPEVYNIIQRAEQEIGIRPYNIIISLLSIISQSVNLISAFLILTKWHLTLIIGFILLASFASKYFISISKNEYDILMNRTNYERKSWYISHLLIKDEYIKEVRLFGLSKYLIQQFIELRSRFFKENVDVLKRQYIFSEIYQLMNYVISFFIIFLAIYESTQGIILVGTAMTYINTSSKIENAIQNIVSNIFGIYKDSLYIDNIKKYFNYESNKFYGNKTLKNITTIEFVNVSFKYPNREVYAIRNTSFKIKKGEILAIVGENGSGKTTIIKLLNGLYDEYEGNILINGIEIREIDKKSLRNCLATLFQDYNKYQFTIKENIGFGSIDNLDDIEKIKYSAKKGGADQFINCLPNNYTQQVGYWFEGGTQLSGGQWQKLGLSRLFMKNADCLILDEPTASLDPFSELEIFKQLYQNSNEKINIIITHRFINTVFANKIIVLKNGEIIEKGKHDELLKQDGFYKDMFDIQSRGITLN</sequence>
<evidence type="ECO:0000259" key="8">
    <source>
        <dbReference type="PROSITE" id="PS50893"/>
    </source>
</evidence>
<evidence type="ECO:0000256" key="7">
    <source>
        <dbReference type="SAM" id="Phobius"/>
    </source>
</evidence>
<dbReference type="InterPro" id="IPR003439">
    <property type="entry name" value="ABC_transporter-like_ATP-bd"/>
</dbReference>
<proteinExistence type="predicted"/>
<evidence type="ECO:0000313" key="12">
    <source>
        <dbReference type="Proteomes" id="UP000240974"/>
    </source>
</evidence>
<evidence type="ECO:0000259" key="9">
    <source>
        <dbReference type="PROSITE" id="PS50929"/>
    </source>
</evidence>
<keyword evidence="6 7" id="KW-0472">Membrane</keyword>
<keyword evidence="3" id="KW-0547">Nucleotide-binding</keyword>
<keyword evidence="12" id="KW-1185">Reference proteome</keyword>
<dbReference type="Proteomes" id="UP000240974">
    <property type="component" value="Unassembled WGS sequence"/>
</dbReference>
<dbReference type="PANTHER" id="PTHR43394">
    <property type="entry name" value="ATP-DEPENDENT PERMEASE MDL1, MITOCHONDRIAL"/>
    <property type="match status" value="1"/>
</dbReference>
<dbReference type="InterPro" id="IPR003593">
    <property type="entry name" value="AAA+_ATPase"/>
</dbReference>
<dbReference type="Gene3D" id="3.40.50.300">
    <property type="entry name" value="P-loop containing nucleotide triphosphate hydrolases"/>
    <property type="match status" value="1"/>
</dbReference>
<evidence type="ECO:0000313" key="11">
    <source>
        <dbReference type="EMBL" id="PST39385.1"/>
    </source>
</evidence>
<feature type="transmembrane region" description="Helical" evidence="7">
    <location>
        <begin position="166"/>
        <end position="184"/>
    </location>
</feature>
<protein>
    <submittedName>
        <fullName evidence="10">ABC transporter ATP-binding protein/permease</fullName>
    </submittedName>
</protein>
<dbReference type="PROSITE" id="PS50929">
    <property type="entry name" value="ABC_TM1F"/>
    <property type="match status" value="1"/>
</dbReference>
<dbReference type="RefSeq" id="WP_107030374.1">
    <property type="nucleotide sequence ID" value="NZ_JAJDKX010000023.1"/>
</dbReference>
<keyword evidence="5 7" id="KW-1133">Transmembrane helix</keyword>
<feature type="transmembrane region" description="Helical" evidence="7">
    <location>
        <begin position="65"/>
        <end position="89"/>
    </location>
</feature>
<dbReference type="Gene3D" id="1.20.1560.10">
    <property type="entry name" value="ABC transporter type 1, transmembrane domain"/>
    <property type="match status" value="1"/>
</dbReference>
<keyword evidence="2 7" id="KW-0812">Transmembrane</keyword>
<evidence type="ECO:0000256" key="5">
    <source>
        <dbReference type="ARBA" id="ARBA00022989"/>
    </source>
</evidence>
<dbReference type="InterPro" id="IPR036640">
    <property type="entry name" value="ABC1_TM_sf"/>
</dbReference>
<dbReference type="GO" id="GO:0005524">
    <property type="term" value="F:ATP binding"/>
    <property type="evidence" value="ECO:0007669"/>
    <property type="project" value="UniProtKB-KW"/>
</dbReference>
<name>A0A2T3FVS4_9FIRM</name>
<dbReference type="PANTHER" id="PTHR43394:SF1">
    <property type="entry name" value="ATP-BINDING CASSETTE SUB-FAMILY B MEMBER 10, MITOCHONDRIAL"/>
    <property type="match status" value="1"/>
</dbReference>
<dbReference type="GO" id="GO:0005886">
    <property type="term" value="C:plasma membrane"/>
    <property type="evidence" value="ECO:0007669"/>
    <property type="project" value="UniProtKB-SubCell"/>
</dbReference>
<feature type="transmembrane region" description="Helical" evidence="7">
    <location>
        <begin position="138"/>
        <end position="160"/>
    </location>
</feature>
<dbReference type="Pfam" id="PF00005">
    <property type="entry name" value="ABC_tran"/>
    <property type="match status" value="1"/>
</dbReference>
<organism evidence="11 12">
    <name type="scientific">Faecalibacillus intestinalis</name>
    <dbReference type="NCBI Taxonomy" id="1982626"/>
    <lineage>
        <taxon>Bacteria</taxon>
        <taxon>Bacillati</taxon>
        <taxon>Bacillota</taxon>
        <taxon>Erysipelotrichia</taxon>
        <taxon>Erysipelotrichales</taxon>
        <taxon>Coprobacillaceae</taxon>
        <taxon>Faecalibacillus</taxon>
    </lineage>
</organism>
<gene>
    <name evidence="11" type="ORF">C7U54_11415</name>
    <name evidence="10" type="ORF">NE542_13705</name>
</gene>
<feature type="transmembrane region" description="Helical" evidence="7">
    <location>
        <begin position="257"/>
        <end position="275"/>
    </location>
</feature>
<comment type="subcellular location">
    <subcellularLocation>
        <location evidence="1">Cell membrane</location>
        <topology evidence="1">Multi-pass membrane protein</topology>
    </subcellularLocation>
</comment>
<dbReference type="InterPro" id="IPR011527">
    <property type="entry name" value="ABC1_TM_dom"/>
</dbReference>